<keyword evidence="1 2" id="KW-0597">Phosphoprotein</keyword>
<dbReference type="InterPro" id="IPR001789">
    <property type="entry name" value="Sig_transdc_resp-reg_receiver"/>
</dbReference>
<evidence type="ECO:0000259" key="5">
    <source>
        <dbReference type="PROSITE" id="PS50110"/>
    </source>
</evidence>
<evidence type="ECO:0000313" key="6">
    <source>
        <dbReference type="EMBL" id="KAK4543224.1"/>
    </source>
</evidence>
<dbReference type="Pfam" id="PF02518">
    <property type="entry name" value="HATPase_c"/>
    <property type="match status" value="1"/>
</dbReference>
<dbReference type="InterPro" id="IPR036097">
    <property type="entry name" value="HisK_dim/P_sf"/>
</dbReference>
<evidence type="ECO:0000259" key="4">
    <source>
        <dbReference type="PROSITE" id="PS50109"/>
    </source>
</evidence>
<feature type="domain" description="Histidine kinase" evidence="4">
    <location>
        <begin position="535"/>
        <end position="810"/>
    </location>
</feature>
<dbReference type="PROSITE" id="PS50110">
    <property type="entry name" value="RESPONSE_REGULATORY"/>
    <property type="match status" value="1"/>
</dbReference>
<protein>
    <recommendedName>
        <fullName evidence="8">LOV domain-containing protein</fullName>
    </recommendedName>
</protein>
<dbReference type="SMART" id="SM00091">
    <property type="entry name" value="PAS"/>
    <property type="match status" value="1"/>
</dbReference>
<dbReference type="PROSITE" id="PS50109">
    <property type="entry name" value="HIS_KIN"/>
    <property type="match status" value="1"/>
</dbReference>
<dbReference type="InterPro" id="IPR003661">
    <property type="entry name" value="HisK_dim/P_dom"/>
</dbReference>
<dbReference type="AlphaFoldDB" id="A0AAV9JEL5"/>
<feature type="domain" description="Response regulatory" evidence="5">
    <location>
        <begin position="896"/>
        <end position="1039"/>
    </location>
</feature>
<dbReference type="InterPro" id="IPR000014">
    <property type="entry name" value="PAS"/>
</dbReference>
<dbReference type="SMART" id="SM00388">
    <property type="entry name" value="HisKA"/>
    <property type="match status" value="1"/>
</dbReference>
<dbReference type="GO" id="GO:0000155">
    <property type="term" value="F:phosphorelay sensor kinase activity"/>
    <property type="evidence" value="ECO:0007669"/>
    <property type="project" value="InterPro"/>
</dbReference>
<keyword evidence="7" id="KW-1185">Reference proteome</keyword>
<dbReference type="PANTHER" id="PTHR43719:SF31">
    <property type="entry name" value="HISTIDINE KINASE"/>
    <property type="match status" value="1"/>
</dbReference>
<sequence length="1042" mass="114602">MANGSPRAPRDTGDNSGLSMPFFAQGSSSWTDILPKTEHVDLFRRADFAATSMGDISSWGPALRFYATMVFADSRAACVYFGPERVALYNEEFAPLLAEAHPNMMGKSLKVDFPTVWDGTRDIFNHAAATARAVDVNDISFMIMRQGCLEETYFVGQFIPLRGDSGEIEGFYNTVYESTGQVLHERRRRVIERLASIPPCPLDDTLTQIMGSMHGEPRDIPMALLYSYDELATPPTNSLRLRGSIGVSHGHHCAPSHADLDTGTIGIVPFFRQAKETGAPVVLSQADGSLPATGSLFDEIQWCGHGEPSRTIVILPLKSGGRLLGFYVQGINPRRPYDDIMERSVVDMARQIEAKWASSISAEESKLREEMLERKLTNSERRIRLMAQSAPLGMCQITPEATFEWCNEQFHEITGFPSTKSTIPEFLEVIAPEDRVRALADLGKLNDGQRHLGSELRLMRPYSPPADELHEGEDGSDVSAYILTTSFPVIENGKVTKLLGYVMDISRLKWAESVQTRNAAAATLAKRRQEEFIDTTSHEMRNPLSAITQLADGIARSLHGIDDDLSTVEAYRAIAQDNVSSANTILACAAHQKRVIDDVLILSRLESEMLSITPVTERPSTVVEQVLRMFSGEVAVSGIQIEAVRDRSYDDLHVTYVLCDTSRLTQILINLISNAIKFTSAQAERKISVIYGAKSVRPREIVTSFGLVEWVPPRDPNRMNNSLPAKEEGEEVLYLYFCVQDTGPGLTPTEMEKLFKRFSQANSKTHIAYGGSGLGLYICRELAEKQGGQVGVASRPGGGSVFTFYIESVKAEVSEAEQEKISVLPAGPVTMVSERPGLPRRASSKANFSKPQTGGTPKGPSQAQQSSVPASNGPSQARPSPLSRSELSQTLQTEFHIMVVEDNLVNQKVLAKQLRKAKCTVTVANHGVEALELLKMTDCWREADALADAPTGQHANGDRPRIDVVLMDLEMPVMDGMACTKRIRELEREGQLTRHLPVIATTANVRQEQMERALAAGMDSVMPKPFVVSELLDKIRATIGAG</sequence>
<reference evidence="6 7" key="1">
    <citation type="submission" date="2021-11" db="EMBL/GenBank/DDBJ databases">
        <title>Black yeast isolated from Biological Soil Crust.</title>
        <authorList>
            <person name="Kurbessoian T."/>
        </authorList>
    </citation>
    <scope>NUCLEOTIDE SEQUENCE [LARGE SCALE GENOMIC DNA]</scope>
    <source>
        <strain evidence="6 7">CCFEE 5522</strain>
    </source>
</reference>
<feature type="region of interest" description="Disordered" evidence="3">
    <location>
        <begin position="830"/>
        <end position="888"/>
    </location>
</feature>
<dbReference type="Pfam" id="PF00072">
    <property type="entry name" value="Response_reg"/>
    <property type="match status" value="1"/>
</dbReference>
<dbReference type="Pfam" id="PF00512">
    <property type="entry name" value="HisKA"/>
    <property type="match status" value="1"/>
</dbReference>
<dbReference type="Gene3D" id="3.40.50.2300">
    <property type="match status" value="1"/>
</dbReference>
<feature type="compositionally biased region" description="Polar residues" evidence="3">
    <location>
        <begin position="844"/>
        <end position="855"/>
    </location>
</feature>
<dbReference type="InterPro" id="IPR011006">
    <property type="entry name" value="CheY-like_superfamily"/>
</dbReference>
<organism evidence="6 7">
    <name type="scientific">Oleoguttula mirabilis</name>
    <dbReference type="NCBI Taxonomy" id="1507867"/>
    <lineage>
        <taxon>Eukaryota</taxon>
        <taxon>Fungi</taxon>
        <taxon>Dikarya</taxon>
        <taxon>Ascomycota</taxon>
        <taxon>Pezizomycotina</taxon>
        <taxon>Dothideomycetes</taxon>
        <taxon>Dothideomycetidae</taxon>
        <taxon>Mycosphaerellales</taxon>
        <taxon>Teratosphaeriaceae</taxon>
        <taxon>Oleoguttula</taxon>
    </lineage>
</organism>
<gene>
    <name evidence="6" type="ORF">LTR36_005774</name>
</gene>
<dbReference type="CDD" id="cd00082">
    <property type="entry name" value="HisKA"/>
    <property type="match status" value="1"/>
</dbReference>
<comment type="caution">
    <text evidence="6">The sequence shown here is derived from an EMBL/GenBank/DDBJ whole genome shotgun (WGS) entry which is preliminary data.</text>
</comment>
<dbReference type="InterPro" id="IPR004358">
    <property type="entry name" value="Sig_transdc_His_kin-like_C"/>
</dbReference>
<feature type="compositionally biased region" description="Polar residues" evidence="3">
    <location>
        <begin position="872"/>
        <end position="888"/>
    </location>
</feature>
<evidence type="ECO:0008006" key="8">
    <source>
        <dbReference type="Google" id="ProtNLM"/>
    </source>
</evidence>
<accession>A0AAV9JEL5</accession>
<dbReference type="SMART" id="SM00448">
    <property type="entry name" value="REC"/>
    <property type="match status" value="1"/>
</dbReference>
<dbReference type="SUPFAM" id="SSF55785">
    <property type="entry name" value="PYP-like sensor domain (PAS domain)"/>
    <property type="match status" value="1"/>
</dbReference>
<dbReference type="SUPFAM" id="SSF55874">
    <property type="entry name" value="ATPase domain of HSP90 chaperone/DNA topoisomerase II/histidine kinase"/>
    <property type="match status" value="1"/>
</dbReference>
<dbReference type="CDD" id="cd00130">
    <property type="entry name" value="PAS"/>
    <property type="match status" value="1"/>
</dbReference>
<dbReference type="Pfam" id="PF13188">
    <property type="entry name" value="PAS_8"/>
    <property type="match status" value="1"/>
</dbReference>
<evidence type="ECO:0000256" key="2">
    <source>
        <dbReference type="PROSITE-ProRule" id="PRU00169"/>
    </source>
</evidence>
<dbReference type="Proteomes" id="UP001324427">
    <property type="component" value="Unassembled WGS sequence"/>
</dbReference>
<dbReference type="InterPro" id="IPR035965">
    <property type="entry name" value="PAS-like_dom_sf"/>
</dbReference>
<dbReference type="SUPFAM" id="SSF47384">
    <property type="entry name" value="Homodimeric domain of signal transducing histidine kinase"/>
    <property type="match status" value="1"/>
</dbReference>
<evidence type="ECO:0000313" key="7">
    <source>
        <dbReference type="Proteomes" id="UP001324427"/>
    </source>
</evidence>
<feature type="modified residue" description="4-aspartylphosphate" evidence="2">
    <location>
        <position position="968"/>
    </location>
</feature>
<dbReference type="EMBL" id="JAVFHQ010000034">
    <property type="protein sequence ID" value="KAK4543224.1"/>
    <property type="molecule type" value="Genomic_DNA"/>
</dbReference>
<proteinExistence type="predicted"/>
<name>A0AAV9JEL5_9PEZI</name>
<dbReference type="Gene3D" id="3.30.565.10">
    <property type="entry name" value="Histidine kinase-like ATPase, C-terminal domain"/>
    <property type="match status" value="1"/>
</dbReference>
<dbReference type="SMART" id="SM00387">
    <property type="entry name" value="HATPase_c"/>
    <property type="match status" value="1"/>
</dbReference>
<dbReference type="Gene3D" id="1.10.287.130">
    <property type="match status" value="1"/>
</dbReference>
<dbReference type="Gene3D" id="3.30.450.20">
    <property type="entry name" value="PAS domain"/>
    <property type="match status" value="2"/>
</dbReference>
<dbReference type="InterPro" id="IPR036890">
    <property type="entry name" value="HATPase_C_sf"/>
</dbReference>
<dbReference type="InterPro" id="IPR050956">
    <property type="entry name" value="2C_system_His_kinase"/>
</dbReference>
<evidence type="ECO:0000256" key="3">
    <source>
        <dbReference type="SAM" id="MobiDB-lite"/>
    </source>
</evidence>
<dbReference type="InterPro" id="IPR005467">
    <property type="entry name" value="His_kinase_dom"/>
</dbReference>
<feature type="compositionally biased region" description="Low complexity" evidence="3">
    <location>
        <begin position="860"/>
        <end position="871"/>
    </location>
</feature>
<dbReference type="SUPFAM" id="SSF52172">
    <property type="entry name" value="CheY-like"/>
    <property type="match status" value="1"/>
</dbReference>
<dbReference type="PRINTS" id="PR00344">
    <property type="entry name" value="BCTRLSENSOR"/>
</dbReference>
<dbReference type="CDD" id="cd17546">
    <property type="entry name" value="REC_hyHK_CKI1_RcsC-like"/>
    <property type="match status" value="1"/>
</dbReference>
<dbReference type="PANTHER" id="PTHR43719">
    <property type="entry name" value="TWO-COMPONENT HISTIDINE KINASE"/>
    <property type="match status" value="1"/>
</dbReference>
<dbReference type="InterPro" id="IPR003594">
    <property type="entry name" value="HATPase_dom"/>
</dbReference>
<evidence type="ECO:0000256" key="1">
    <source>
        <dbReference type="ARBA" id="ARBA00022553"/>
    </source>
</evidence>